<evidence type="ECO:0000313" key="2">
    <source>
        <dbReference type="EMBL" id="KAK7394147.1"/>
    </source>
</evidence>
<dbReference type="Proteomes" id="UP001386955">
    <property type="component" value="Unassembled WGS sequence"/>
</dbReference>
<protein>
    <submittedName>
        <fullName evidence="2">Uncharacterized protein</fullName>
    </submittedName>
</protein>
<sequence>MPLTRKQRCVDEKSQLLLDVKRELLSSRVTSFVEGVKIGRPDAGATVDSKFKSITRPAVSRIVILKKQHKARASYARSDVAQLLNLGYHDLAEQNMLKVFAIIESYSNLLRERTEVLERNKFFPSLLLWECPVDLKEATTTLIFAFSRYDTKAFIKTPHQGNQMKALKKIASEIGVTLRLEQDSILINEEEIHRYRTAAAVDEKDLEFKPSGIEVRKDWDHRVGLGKKHQHPMASSSCKQEEEFISKETNRKGHMVGELGSAMSFQMQQLQKLKTLVKKKFTLLPTL</sequence>
<name>A0AAN9SDH7_PSOTE</name>
<organism evidence="2 3">
    <name type="scientific">Psophocarpus tetragonolobus</name>
    <name type="common">Winged bean</name>
    <name type="synonym">Dolichos tetragonolobus</name>
    <dbReference type="NCBI Taxonomy" id="3891"/>
    <lineage>
        <taxon>Eukaryota</taxon>
        <taxon>Viridiplantae</taxon>
        <taxon>Streptophyta</taxon>
        <taxon>Embryophyta</taxon>
        <taxon>Tracheophyta</taxon>
        <taxon>Spermatophyta</taxon>
        <taxon>Magnoliopsida</taxon>
        <taxon>eudicotyledons</taxon>
        <taxon>Gunneridae</taxon>
        <taxon>Pentapetalae</taxon>
        <taxon>rosids</taxon>
        <taxon>fabids</taxon>
        <taxon>Fabales</taxon>
        <taxon>Fabaceae</taxon>
        <taxon>Papilionoideae</taxon>
        <taxon>50 kb inversion clade</taxon>
        <taxon>NPAAA clade</taxon>
        <taxon>indigoferoid/millettioid clade</taxon>
        <taxon>Phaseoleae</taxon>
        <taxon>Psophocarpus</taxon>
    </lineage>
</organism>
<comment type="similarity">
    <text evidence="1">Belongs to the IST1 family.</text>
</comment>
<dbReference type="Pfam" id="PF03398">
    <property type="entry name" value="Ist1"/>
    <property type="match status" value="1"/>
</dbReference>
<dbReference type="GO" id="GO:0015031">
    <property type="term" value="P:protein transport"/>
    <property type="evidence" value="ECO:0007669"/>
    <property type="project" value="InterPro"/>
</dbReference>
<accession>A0AAN9SDH7</accession>
<comment type="caution">
    <text evidence="2">The sequence shown here is derived from an EMBL/GenBank/DDBJ whole genome shotgun (WGS) entry which is preliminary data.</text>
</comment>
<dbReference type="InterPro" id="IPR042277">
    <property type="entry name" value="IST1-like"/>
</dbReference>
<dbReference type="PANTHER" id="PTHR12161">
    <property type="entry name" value="IST1 FAMILY MEMBER"/>
    <property type="match status" value="1"/>
</dbReference>
<reference evidence="2 3" key="1">
    <citation type="submission" date="2024-01" db="EMBL/GenBank/DDBJ databases">
        <title>The genomes of 5 underutilized Papilionoideae crops provide insights into root nodulation and disease resistanc.</title>
        <authorList>
            <person name="Jiang F."/>
        </authorList>
    </citation>
    <scope>NUCLEOTIDE SEQUENCE [LARGE SCALE GENOMIC DNA]</scope>
    <source>
        <strain evidence="2">DUOXIRENSHENG_FW03</strain>
        <tissue evidence="2">Leaves</tissue>
    </source>
</reference>
<gene>
    <name evidence="2" type="ORF">VNO78_14666</name>
</gene>
<evidence type="ECO:0000256" key="1">
    <source>
        <dbReference type="ARBA" id="ARBA00005536"/>
    </source>
</evidence>
<dbReference type="EMBL" id="JAYMYS010000004">
    <property type="protein sequence ID" value="KAK7394147.1"/>
    <property type="molecule type" value="Genomic_DNA"/>
</dbReference>
<keyword evidence="3" id="KW-1185">Reference proteome</keyword>
<proteinExistence type="inferred from homology"/>
<dbReference type="InterPro" id="IPR005061">
    <property type="entry name" value="Ist1"/>
</dbReference>
<dbReference type="AlphaFoldDB" id="A0AAN9SDH7"/>
<evidence type="ECO:0000313" key="3">
    <source>
        <dbReference type="Proteomes" id="UP001386955"/>
    </source>
</evidence>
<dbReference type="Gene3D" id="1.20.1260.60">
    <property type="entry name" value="Vacuolar protein sorting-associated protein Ist1"/>
    <property type="match status" value="1"/>
</dbReference>
<dbReference type="PANTHER" id="PTHR12161:SF87">
    <property type="entry name" value="VACUOLAR PROTEIN SORTING-ASSOCIATED PROTEIN IST1-RELATED"/>
    <property type="match status" value="1"/>
</dbReference>